<evidence type="ECO:0000313" key="2">
    <source>
        <dbReference type="Proteomes" id="UP001234297"/>
    </source>
</evidence>
<organism evidence="1 2">
    <name type="scientific">Persea americana</name>
    <name type="common">Avocado</name>
    <dbReference type="NCBI Taxonomy" id="3435"/>
    <lineage>
        <taxon>Eukaryota</taxon>
        <taxon>Viridiplantae</taxon>
        <taxon>Streptophyta</taxon>
        <taxon>Embryophyta</taxon>
        <taxon>Tracheophyta</taxon>
        <taxon>Spermatophyta</taxon>
        <taxon>Magnoliopsida</taxon>
        <taxon>Magnoliidae</taxon>
        <taxon>Laurales</taxon>
        <taxon>Lauraceae</taxon>
        <taxon>Persea</taxon>
    </lineage>
</organism>
<comment type="caution">
    <text evidence="1">The sequence shown here is derived from an EMBL/GenBank/DDBJ whole genome shotgun (WGS) entry which is preliminary data.</text>
</comment>
<accession>A0ACC2KMV8</accession>
<keyword evidence="2" id="KW-1185">Reference proteome</keyword>
<sequence>MPSFVSLLEEADRNLAAELHTTGTAAEPAHSWCCHRAGRAGTDAEPVDGRYCYRPCGSACRAGPVVALPRLMEEVDKNIGLVALLRSWFCCRAAELSQLVLSPKLAESWCNGNAPTLSTESEAYPDVACSDDEDLLDSEVGTETSSELVGASSGSISFF</sequence>
<name>A0ACC2KMV8_PERAE</name>
<proteinExistence type="predicted"/>
<protein>
    <submittedName>
        <fullName evidence="1">Uncharacterized protein</fullName>
    </submittedName>
</protein>
<dbReference type="EMBL" id="CM056818">
    <property type="protein sequence ID" value="KAJ8622289.1"/>
    <property type="molecule type" value="Genomic_DNA"/>
</dbReference>
<reference evidence="1 2" key="1">
    <citation type="journal article" date="2022" name="Hortic Res">
        <title>A haplotype resolved chromosomal level avocado genome allows analysis of novel avocado genes.</title>
        <authorList>
            <person name="Nath O."/>
            <person name="Fletcher S.J."/>
            <person name="Hayward A."/>
            <person name="Shaw L.M."/>
            <person name="Masouleh A.K."/>
            <person name="Furtado A."/>
            <person name="Henry R.J."/>
            <person name="Mitter N."/>
        </authorList>
    </citation>
    <scope>NUCLEOTIDE SEQUENCE [LARGE SCALE GENOMIC DNA]</scope>
    <source>
        <strain evidence="2">cv. Hass</strain>
    </source>
</reference>
<dbReference type="Proteomes" id="UP001234297">
    <property type="component" value="Chromosome 10"/>
</dbReference>
<evidence type="ECO:0000313" key="1">
    <source>
        <dbReference type="EMBL" id="KAJ8622289.1"/>
    </source>
</evidence>
<gene>
    <name evidence="1" type="ORF">MRB53_030818</name>
</gene>